<evidence type="ECO:0000313" key="2">
    <source>
        <dbReference type="EMBL" id="KAE9057323.1"/>
    </source>
</evidence>
<evidence type="ECO:0000313" key="7">
    <source>
        <dbReference type="Proteomes" id="UP000440732"/>
    </source>
</evidence>
<evidence type="ECO:0000313" key="6">
    <source>
        <dbReference type="Proteomes" id="UP000440367"/>
    </source>
</evidence>
<reference evidence="5 6" key="1">
    <citation type="submission" date="2018-08" db="EMBL/GenBank/DDBJ databases">
        <title>Genomic investigation of the strawberry pathogen Phytophthora fragariae indicates pathogenicity is determined by transcriptional variation in three key races.</title>
        <authorList>
            <person name="Adams T.M."/>
            <person name="Armitage A.D."/>
            <person name="Sobczyk M.K."/>
            <person name="Bates H.J."/>
            <person name="Dunwell J.M."/>
            <person name="Nellist C.F."/>
            <person name="Harrison R.J."/>
        </authorList>
    </citation>
    <scope>NUCLEOTIDE SEQUENCE [LARGE SCALE GENOMIC DNA]</scope>
    <source>
        <strain evidence="4 6">BC-1</strain>
        <strain evidence="3 7">NOV-5</strain>
        <strain evidence="2 8">NOV-71</strain>
        <strain evidence="1 5">NOV-9</strain>
    </source>
</reference>
<evidence type="ECO:0000313" key="1">
    <source>
        <dbReference type="EMBL" id="KAE8917916.1"/>
    </source>
</evidence>
<dbReference type="EMBL" id="QXGF01006431">
    <property type="protein sequence ID" value="KAE8917916.1"/>
    <property type="molecule type" value="Genomic_DNA"/>
</dbReference>
<dbReference type="AlphaFoldDB" id="A0A6A3QB92"/>
<gene>
    <name evidence="4" type="ORF">PF002_g31852</name>
    <name evidence="3" type="ORF">PF006_g29028</name>
    <name evidence="2" type="ORF">PF007_g31685</name>
    <name evidence="1" type="ORF">PF009_g31767</name>
</gene>
<evidence type="ECO:0000313" key="3">
    <source>
        <dbReference type="EMBL" id="KAE9071993.1"/>
    </source>
</evidence>
<dbReference type="Proteomes" id="UP000440732">
    <property type="component" value="Unassembled WGS sequence"/>
</dbReference>
<evidence type="ECO:0000313" key="8">
    <source>
        <dbReference type="Proteomes" id="UP000441208"/>
    </source>
</evidence>
<name>A0A6A3QB92_9STRA</name>
<sequence>MRHRFLLGLIPAAHSSRHHCVSPGCIASSLHAARSYTSCHHCVRSVRIVSSLRAGMTSQHAFAAHPLYKLEPIC</sequence>
<comment type="caution">
    <text evidence="3">The sequence shown here is derived from an EMBL/GenBank/DDBJ whole genome shotgun (WGS) entry which is preliminary data.</text>
</comment>
<dbReference type="EMBL" id="QXFZ01007195">
    <property type="protein sequence ID" value="KAE9057323.1"/>
    <property type="molecule type" value="Genomic_DNA"/>
</dbReference>
<proteinExistence type="predicted"/>
<dbReference type="Proteomes" id="UP000429523">
    <property type="component" value="Unassembled WGS sequence"/>
</dbReference>
<evidence type="ECO:0000313" key="5">
    <source>
        <dbReference type="Proteomes" id="UP000429523"/>
    </source>
</evidence>
<accession>A0A6A3QB92</accession>
<dbReference type="Proteomes" id="UP000441208">
    <property type="component" value="Unassembled WGS sequence"/>
</dbReference>
<evidence type="ECO:0000313" key="4">
    <source>
        <dbReference type="EMBL" id="KAE9163477.1"/>
    </source>
</evidence>
<dbReference type="EMBL" id="QXGA01004623">
    <property type="protein sequence ID" value="KAE9071993.1"/>
    <property type="molecule type" value="Genomic_DNA"/>
</dbReference>
<dbReference type="Proteomes" id="UP000440367">
    <property type="component" value="Unassembled WGS sequence"/>
</dbReference>
<dbReference type="EMBL" id="QXGD01006296">
    <property type="protein sequence ID" value="KAE9163477.1"/>
    <property type="molecule type" value="Genomic_DNA"/>
</dbReference>
<protein>
    <submittedName>
        <fullName evidence="3">Uncharacterized protein</fullName>
    </submittedName>
</protein>
<organism evidence="3 7">
    <name type="scientific">Phytophthora fragariae</name>
    <dbReference type="NCBI Taxonomy" id="53985"/>
    <lineage>
        <taxon>Eukaryota</taxon>
        <taxon>Sar</taxon>
        <taxon>Stramenopiles</taxon>
        <taxon>Oomycota</taxon>
        <taxon>Peronosporomycetes</taxon>
        <taxon>Peronosporales</taxon>
        <taxon>Peronosporaceae</taxon>
        <taxon>Phytophthora</taxon>
    </lineage>
</organism>